<comment type="similarity">
    <text evidence="1 3">Belongs to the type-B carboxylesterase/lipase family.</text>
</comment>
<dbReference type="GO" id="GO:0052689">
    <property type="term" value="F:carboxylic ester hydrolase activity"/>
    <property type="evidence" value="ECO:0007669"/>
    <property type="project" value="TreeGrafter"/>
</dbReference>
<name>A0A4R8Q1K0_COLTR</name>
<proteinExistence type="inferred from homology"/>
<dbReference type="InterPro" id="IPR002018">
    <property type="entry name" value="CarbesteraseB"/>
</dbReference>
<evidence type="ECO:0000256" key="3">
    <source>
        <dbReference type="RuleBase" id="RU361235"/>
    </source>
</evidence>
<evidence type="ECO:0000313" key="7">
    <source>
        <dbReference type="Proteomes" id="UP000295703"/>
    </source>
</evidence>
<feature type="signal peptide" evidence="3">
    <location>
        <begin position="1"/>
        <end position="27"/>
    </location>
</feature>
<sequence length="356" mass="38991">MYLKKYLSHTLAAFWVLAQAVVQDACASPDARAELKNGVVTGFTAASAPSVAQFLGIPYAEAPVGPRRWLPALARQSLGAFDASKRPSSCPQTDPSGGRRSMGCRVLDQTQQHQRRLSEPQHLGAAGLERDGRASSGSGLEFTGAVLVSYRLGLFGFPHAAGLDPKEQNLGLLDQRLAVEWVRDNIAHFGGDPARILLWGQSAGAAAVSYYQYAYYEDDHRHRLHQELCIALHPDRKLRYRAFELHLAGLCVWPAIIGSTRDEWNFSTDVPVRPSNTSDVPADDVFGCPAHYETALRNVVGLETWRYMYSGNFTNIMPGGPGAHHSAELPLIFGTHDIARGNSTVFEDRVSDVHAK</sequence>
<feature type="domain" description="Carboxylesterase type B" evidence="5">
    <location>
        <begin position="146"/>
        <end position="213"/>
    </location>
</feature>
<keyword evidence="2 3" id="KW-0378">Hydrolase</keyword>
<dbReference type="PANTHER" id="PTHR43918:SF4">
    <property type="entry name" value="CARBOXYLIC ESTER HYDROLASE"/>
    <property type="match status" value="1"/>
</dbReference>
<dbReference type="Gene3D" id="3.40.50.1820">
    <property type="entry name" value="alpha/beta hydrolase"/>
    <property type="match status" value="2"/>
</dbReference>
<evidence type="ECO:0000256" key="4">
    <source>
        <dbReference type="SAM" id="MobiDB-lite"/>
    </source>
</evidence>
<dbReference type="STRING" id="5466.A0A4R8Q1K0"/>
<feature type="compositionally biased region" description="Polar residues" evidence="4">
    <location>
        <begin position="86"/>
        <end position="95"/>
    </location>
</feature>
<dbReference type="PANTHER" id="PTHR43918">
    <property type="entry name" value="ACETYLCHOLINESTERASE"/>
    <property type="match status" value="1"/>
</dbReference>
<feature type="domain" description="Carboxylesterase type B" evidence="5">
    <location>
        <begin position="33"/>
        <end position="96"/>
    </location>
</feature>
<comment type="caution">
    <text evidence="6">The sequence shown here is derived from an EMBL/GenBank/DDBJ whole genome shotgun (WGS) entry which is preliminary data.</text>
</comment>
<dbReference type="EMBL" id="RYZW01000697">
    <property type="protein sequence ID" value="TDZ30760.1"/>
    <property type="molecule type" value="Genomic_DNA"/>
</dbReference>
<accession>A0A4R8Q1K0</accession>
<dbReference type="InterPro" id="IPR029058">
    <property type="entry name" value="AB_hydrolase_fold"/>
</dbReference>
<dbReference type="InterPro" id="IPR019826">
    <property type="entry name" value="Carboxylesterase_B_AS"/>
</dbReference>
<keyword evidence="3" id="KW-0732">Signal</keyword>
<feature type="chain" id="PRO_5020875829" description="Carboxylic ester hydrolase" evidence="3">
    <location>
        <begin position="28"/>
        <end position="356"/>
    </location>
</feature>
<dbReference type="EC" id="3.1.1.-" evidence="3"/>
<dbReference type="Pfam" id="PF00135">
    <property type="entry name" value="COesterase"/>
    <property type="match status" value="2"/>
</dbReference>
<keyword evidence="7" id="KW-1185">Reference proteome</keyword>
<dbReference type="PROSITE" id="PS00122">
    <property type="entry name" value="CARBOXYLESTERASE_B_1"/>
    <property type="match status" value="1"/>
</dbReference>
<reference evidence="6 7" key="1">
    <citation type="submission" date="2018-12" db="EMBL/GenBank/DDBJ databases">
        <title>Genome sequence and assembly of Colletotrichum trifolii.</title>
        <authorList>
            <person name="Gan P."/>
            <person name="Shirasu K."/>
        </authorList>
    </citation>
    <scope>NUCLEOTIDE SEQUENCE [LARGE SCALE GENOMIC DNA]</scope>
    <source>
        <strain evidence="6 7">543-2</strain>
    </source>
</reference>
<organism evidence="6 7">
    <name type="scientific">Colletotrichum trifolii</name>
    <dbReference type="NCBI Taxonomy" id="5466"/>
    <lineage>
        <taxon>Eukaryota</taxon>
        <taxon>Fungi</taxon>
        <taxon>Dikarya</taxon>
        <taxon>Ascomycota</taxon>
        <taxon>Pezizomycotina</taxon>
        <taxon>Sordariomycetes</taxon>
        <taxon>Hypocreomycetidae</taxon>
        <taxon>Glomerellales</taxon>
        <taxon>Glomerellaceae</taxon>
        <taxon>Colletotrichum</taxon>
        <taxon>Colletotrichum orbiculare species complex</taxon>
    </lineage>
</organism>
<dbReference type="AlphaFoldDB" id="A0A4R8Q1K0"/>
<dbReference type="Proteomes" id="UP000295703">
    <property type="component" value="Unassembled WGS sequence"/>
</dbReference>
<dbReference type="InterPro" id="IPR050654">
    <property type="entry name" value="AChE-related_enzymes"/>
</dbReference>
<feature type="region of interest" description="Disordered" evidence="4">
    <location>
        <begin position="82"/>
        <end position="102"/>
    </location>
</feature>
<gene>
    <name evidence="6" type="primary">ACHE-0</name>
    <name evidence="6" type="ORF">CTRI78_v011855</name>
</gene>
<dbReference type="SUPFAM" id="SSF53474">
    <property type="entry name" value="alpha/beta-Hydrolases"/>
    <property type="match status" value="1"/>
</dbReference>
<protein>
    <recommendedName>
        <fullName evidence="3">Carboxylic ester hydrolase</fullName>
        <ecNumber evidence="3">3.1.1.-</ecNumber>
    </recommendedName>
</protein>
<evidence type="ECO:0000259" key="5">
    <source>
        <dbReference type="Pfam" id="PF00135"/>
    </source>
</evidence>
<evidence type="ECO:0000313" key="6">
    <source>
        <dbReference type="EMBL" id="TDZ30760.1"/>
    </source>
</evidence>
<evidence type="ECO:0000256" key="2">
    <source>
        <dbReference type="ARBA" id="ARBA00022801"/>
    </source>
</evidence>
<evidence type="ECO:0000256" key="1">
    <source>
        <dbReference type="ARBA" id="ARBA00005964"/>
    </source>
</evidence>